<evidence type="ECO:0000313" key="21">
    <source>
        <dbReference type="EMBL" id="KDR77806.1"/>
    </source>
</evidence>
<comment type="catalytic activity">
    <reaction evidence="14">
        <text>pyranose + acceptor = pyranos-2,3-diulose + reduced acceptor.</text>
        <dbReference type="EC" id="1.1.99.29"/>
    </reaction>
</comment>
<evidence type="ECO:0000259" key="20">
    <source>
        <dbReference type="PROSITE" id="PS00624"/>
    </source>
</evidence>
<dbReference type="PIRSF" id="PIRSF000137">
    <property type="entry name" value="Alcohol_oxidase"/>
    <property type="match status" value="1"/>
</dbReference>
<feature type="active site" description="Proton donor" evidence="18">
    <location>
        <position position="540"/>
    </location>
</feature>
<feature type="active site" description="Proton acceptor" evidence="18">
    <location>
        <position position="584"/>
    </location>
</feature>
<comment type="subcellular location">
    <subcellularLocation>
        <location evidence="2">Secreted</location>
    </subcellularLocation>
</comment>
<keyword evidence="7" id="KW-0285">Flavoprotein</keyword>
<dbReference type="Pfam" id="PF00732">
    <property type="entry name" value="GMC_oxred_N"/>
    <property type="match status" value="1"/>
</dbReference>
<evidence type="ECO:0000256" key="12">
    <source>
        <dbReference type="ARBA" id="ARBA00024699"/>
    </source>
</evidence>
<dbReference type="InterPro" id="IPR036188">
    <property type="entry name" value="FAD/NAD-bd_sf"/>
</dbReference>
<evidence type="ECO:0000256" key="13">
    <source>
        <dbReference type="ARBA" id="ARBA00033986"/>
    </source>
</evidence>
<evidence type="ECO:0000256" key="3">
    <source>
        <dbReference type="ARBA" id="ARBA00010790"/>
    </source>
</evidence>
<feature type="binding site" evidence="19">
    <location>
        <position position="122"/>
    </location>
    <ligand>
        <name>FAD</name>
        <dbReference type="ChEBI" id="CHEBI:57692"/>
    </ligand>
</feature>
<feature type="binding site" evidence="19">
    <location>
        <position position="118"/>
    </location>
    <ligand>
        <name>FAD</name>
        <dbReference type="ChEBI" id="CHEBI:57692"/>
    </ligand>
</feature>
<dbReference type="Gene3D" id="3.50.50.60">
    <property type="entry name" value="FAD/NAD(P)-binding domain"/>
    <property type="match status" value="1"/>
</dbReference>
<dbReference type="InterPro" id="IPR007867">
    <property type="entry name" value="GMC_OxRtase_C"/>
</dbReference>
<evidence type="ECO:0000256" key="5">
    <source>
        <dbReference type="ARBA" id="ARBA00013177"/>
    </source>
</evidence>
<keyword evidence="6" id="KW-0964">Secreted</keyword>
<keyword evidence="11" id="KW-0325">Glycoprotein</keyword>
<evidence type="ECO:0000256" key="1">
    <source>
        <dbReference type="ARBA" id="ARBA00001974"/>
    </source>
</evidence>
<dbReference type="PROSITE" id="PS00624">
    <property type="entry name" value="GMC_OXRED_2"/>
    <property type="match status" value="1"/>
</dbReference>
<evidence type="ECO:0000256" key="2">
    <source>
        <dbReference type="ARBA" id="ARBA00004613"/>
    </source>
</evidence>
<comment type="subunit">
    <text evidence="4">Monomer.</text>
</comment>
<dbReference type="EC" id="1.1.99.29" evidence="5"/>
<dbReference type="InterPro" id="IPR012132">
    <property type="entry name" value="GMC_OxRdtase"/>
</dbReference>
<evidence type="ECO:0000256" key="9">
    <source>
        <dbReference type="ARBA" id="ARBA00022827"/>
    </source>
</evidence>
<dbReference type="PANTHER" id="PTHR11552">
    <property type="entry name" value="GLUCOSE-METHANOL-CHOLINE GMC OXIDOREDUCTASE"/>
    <property type="match status" value="1"/>
</dbReference>
<evidence type="ECO:0000256" key="6">
    <source>
        <dbReference type="ARBA" id="ARBA00022525"/>
    </source>
</evidence>
<evidence type="ECO:0000256" key="16">
    <source>
        <dbReference type="ARBA" id="ARBA00034050"/>
    </source>
</evidence>
<protein>
    <recommendedName>
        <fullName evidence="5">pyranose dehydrogenase (acceptor)</fullName>
        <ecNumber evidence="5">1.1.99.29</ecNumber>
    </recommendedName>
</protein>
<dbReference type="InterPro" id="IPR000172">
    <property type="entry name" value="GMC_OxRdtase_N"/>
</dbReference>
<evidence type="ECO:0000256" key="18">
    <source>
        <dbReference type="PIRSR" id="PIRSR000137-1"/>
    </source>
</evidence>
<dbReference type="GO" id="GO:0033718">
    <property type="term" value="F:pyranose dehydrogenase (acceptor) activity"/>
    <property type="evidence" value="ECO:0007669"/>
    <property type="project" value="UniProtKB-EC"/>
</dbReference>
<evidence type="ECO:0000256" key="15">
    <source>
        <dbReference type="ARBA" id="ARBA00034029"/>
    </source>
</evidence>
<dbReference type="SUPFAM" id="SSF54373">
    <property type="entry name" value="FAD-linked reductases, C-terminal domain"/>
    <property type="match status" value="1"/>
</dbReference>
<comment type="catalytic activity">
    <reaction evidence="16">
        <text>a pyranoside + acceptor = a pyranosid-3-ulose + reduced acceptor.</text>
        <dbReference type="EC" id="1.1.99.29"/>
    </reaction>
</comment>
<sequence length="608" mass="65056">MPRSSLKTVTTVFLASSVYFGLAQGIILNSLDSLKANYDYIIVGGGTAGNVVANRLTEDHAVKVLLLEAGASDTGVLEIEIPFLCTRAAPQTPWDWNYTTVPQPGLNGVSIPYPRGYVLGGTSSVNCMVYTRGSKADFDRYARVTGDKGWSWQNMFPYFKKSEKFTPPSDGHNTTGEFNPSVHGFDGFHSVSLPGAPTVIDNRFNLALEQLHGEFIPNLDDNSGSPLGFGWSQSGIDGPSGTRSSSAAGYLATSIRNRSNLHILLNAQVSRLLPTGNEKGVPIFRKVEFRVDREGPLRTVTASREVIVSAGSINTPQILLNSGIGNAGRLKSLGIPSLIDLSDVGENLSDHPLTVLAWFVNSNETYDAYYRNSTLQAEEIQTWESTREGAFVNGIAQHIGFVRVPDNSSIFHSSPNPSSGPNSPHFEIFVSNYLLGNTPPTGNFLSISAILLTPGSSARGSVKINSTNSFDVPIIDAGLLTDKTDVPLLREAVRSILRLSSAPAWSDYIIGPANLSQPTITSSDAEIDAFLRANTGSAYHVVGTSSMSPKGMKTGVVDPDLRLKKAIGVRIVDASVLPFVPAGHTQAPTYAIAERAADLIKAANLVSS</sequence>
<comment type="cofactor">
    <cofactor evidence="1 19">
        <name>FAD</name>
        <dbReference type="ChEBI" id="CHEBI:57692"/>
    </cofactor>
</comment>
<proteinExistence type="inferred from homology"/>
<gene>
    <name evidence="21" type="ORF">GALMADRAFT_245913</name>
</gene>
<evidence type="ECO:0000256" key="17">
    <source>
        <dbReference type="ARBA" id="ARBA00034059"/>
    </source>
</evidence>
<keyword evidence="10" id="KW-0560">Oxidoreductase</keyword>
<dbReference type="AlphaFoldDB" id="A0A067T3U0"/>
<reference evidence="22" key="1">
    <citation type="journal article" date="2014" name="Proc. Natl. Acad. Sci. U.S.A.">
        <title>Extensive sampling of basidiomycete genomes demonstrates inadequacy of the white-rot/brown-rot paradigm for wood decay fungi.</title>
        <authorList>
            <person name="Riley R."/>
            <person name="Salamov A.A."/>
            <person name="Brown D.W."/>
            <person name="Nagy L.G."/>
            <person name="Floudas D."/>
            <person name="Held B.W."/>
            <person name="Levasseur A."/>
            <person name="Lombard V."/>
            <person name="Morin E."/>
            <person name="Otillar R."/>
            <person name="Lindquist E.A."/>
            <person name="Sun H."/>
            <person name="LaButti K.M."/>
            <person name="Schmutz J."/>
            <person name="Jabbour D."/>
            <person name="Luo H."/>
            <person name="Baker S.E."/>
            <person name="Pisabarro A.G."/>
            <person name="Walton J.D."/>
            <person name="Blanchette R.A."/>
            <person name="Henrissat B."/>
            <person name="Martin F."/>
            <person name="Cullen D."/>
            <person name="Hibbett D.S."/>
            <person name="Grigoriev I.V."/>
        </authorList>
    </citation>
    <scope>NUCLEOTIDE SEQUENCE [LARGE SCALE GENOMIC DNA]</scope>
    <source>
        <strain evidence="22">CBS 339.88</strain>
    </source>
</reference>
<dbReference type="EMBL" id="KL142376">
    <property type="protein sequence ID" value="KDR77806.1"/>
    <property type="molecule type" value="Genomic_DNA"/>
</dbReference>
<keyword evidence="22" id="KW-1185">Reference proteome</keyword>
<keyword evidence="9 19" id="KW-0274">FAD</keyword>
<dbReference type="Gene3D" id="3.30.560.10">
    <property type="entry name" value="Glucose Oxidase, domain 3"/>
    <property type="match status" value="1"/>
</dbReference>
<keyword evidence="8" id="KW-0732">Signal</keyword>
<evidence type="ECO:0000256" key="19">
    <source>
        <dbReference type="PIRSR" id="PIRSR000137-2"/>
    </source>
</evidence>
<evidence type="ECO:0000256" key="11">
    <source>
        <dbReference type="ARBA" id="ARBA00023180"/>
    </source>
</evidence>
<comment type="similarity">
    <text evidence="3">Belongs to the GMC oxidoreductase family.</text>
</comment>
<dbReference type="PANTHER" id="PTHR11552:SF201">
    <property type="entry name" value="GLUCOSE-METHANOL-CHOLINE OXIDOREDUCTASE N-TERMINAL DOMAIN-CONTAINING PROTEIN"/>
    <property type="match status" value="1"/>
</dbReference>
<dbReference type="SUPFAM" id="SSF51905">
    <property type="entry name" value="FAD/NAD(P)-binding domain"/>
    <property type="match status" value="1"/>
</dbReference>
<evidence type="ECO:0000256" key="4">
    <source>
        <dbReference type="ARBA" id="ARBA00011245"/>
    </source>
</evidence>
<comment type="catalytic activity">
    <reaction evidence="15">
        <text>pyranose + acceptor = pyranos-3-ulose + reduced acceptor.</text>
        <dbReference type="EC" id="1.1.99.29"/>
    </reaction>
</comment>
<dbReference type="Pfam" id="PF05199">
    <property type="entry name" value="GMC_oxred_C"/>
    <property type="match status" value="1"/>
</dbReference>
<organism evidence="21 22">
    <name type="scientific">Galerina marginata (strain CBS 339.88)</name>
    <dbReference type="NCBI Taxonomy" id="685588"/>
    <lineage>
        <taxon>Eukaryota</taxon>
        <taxon>Fungi</taxon>
        <taxon>Dikarya</taxon>
        <taxon>Basidiomycota</taxon>
        <taxon>Agaricomycotina</taxon>
        <taxon>Agaricomycetes</taxon>
        <taxon>Agaricomycetidae</taxon>
        <taxon>Agaricales</taxon>
        <taxon>Agaricineae</taxon>
        <taxon>Strophariaceae</taxon>
        <taxon>Galerina</taxon>
    </lineage>
</organism>
<comment type="function">
    <text evidence="12">Catalyzes the single-oxidation or sequential double oxidation reaction of carbohydrates primarily at carbon-2 and/or carbon-3 with the concomitant reduction of the flavin. The enzyme exhibits a broad sugar substrate specificity, oxidizing different aldopyranoses to the corresponding C-1, C-2, C-3 or C-1,2, C-2,3 and C-3,4 (di)dehydro sugars with substrate-specific regioselectivity. Accepts only a narrow range of electron acceptors such as substituted benzoquinones and complexed metal ions and reacts extremely slowly with O(2) as acceptor. May play a role in the natural recycling of plant matter by oxidizing all major monosaccharides in lignocellulose and by reducing quinone compounds or reactive radical species generated during lignin depolymerization.</text>
</comment>
<dbReference type="Proteomes" id="UP000027222">
    <property type="component" value="Unassembled WGS sequence"/>
</dbReference>
<evidence type="ECO:0000256" key="14">
    <source>
        <dbReference type="ARBA" id="ARBA00034010"/>
    </source>
</evidence>
<evidence type="ECO:0000256" key="10">
    <source>
        <dbReference type="ARBA" id="ARBA00023002"/>
    </source>
</evidence>
<name>A0A067T3U0_GALM3</name>
<dbReference type="OrthoDB" id="269227at2759"/>
<feature type="domain" description="Glucose-methanol-choline oxidoreductase N-terminal" evidence="20">
    <location>
        <begin position="311"/>
        <end position="325"/>
    </location>
</feature>
<feature type="binding site" evidence="19">
    <location>
        <position position="269"/>
    </location>
    <ligand>
        <name>FAD</name>
        <dbReference type="ChEBI" id="CHEBI:57692"/>
    </ligand>
</feature>
<dbReference type="HOGENOM" id="CLU_002865_6_3_1"/>
<comment type="catalytic activity">
    <reaction evidence="17">
        <text>a pyranoside + acceptor = a pyranosid-3,4-diulose + reduced acceptor.</text>
        <dbReference type="EC" id="1.1.99.29"/>
    </reaction>
</comment>
<evidence type="ECO:0000256" key="7">
    <source>
        <dbReference type="ARBA" id="ARBA00022630"/>
    </source>
</evidence>
<dbReference type="GO" id="GO:0005576">
    <property type="term" value="C:extracellular region"/>
    <property type="evidence" value="ECO:0007669"/>
    <property type="project" value="UniProtKB-SubCell"/>
</dbReference>
<dbReference type="GO" id="GO:0050660">
    <property type="term" value="F:flavin adenine dinucleotide binding"/>
    <property type="evidence" value="ECO:0007669"/>
    <property type="project" value="InterPro"/>
</dbReference>
<comment type="catalytic activity">
    <reaction evidence="13">
        <text>pyranose + acceptor = pyranos-2-ulose + reduced acceptor.</text>
        <dbReference type="EC" id="1.1.99.29"/>
    </reaction>
</comment>
<accession>A0A067T3U0</accession>
<feature type="binding site" evidence="19">
    <location>
        <begin position="126"/>
        <end position="129"/>
    </location>
    <ligand>
        <name>FAD</name>
        <dbReference type="ChEBI" id="CHEBI:57692"/>
    </ligand>
</feature>
<evidence type="ECO:0000313" key="22">
    <source>
        <dbReference type="Proteomes" id="UP000027222"/>
    </source>
</evidence>
<evidence type="ECO:0000256" key="8">
    <source>
        <dbReference type="ARBA" id="ARBA00022729"/>
    </source>
</evidence>
<dbReference type="STRING" id="685588.A0A067T3U0"/>